<feature type="region of interest" description="Disordered" evidence="1">
    <location>
        <begin position="1"/>
        <end position="21"/>
    </location>
</feature>
<proteinExistence type="predicted"/>
<protein>
    <submittedName>
        <fullName evidence="2">Uncharacterized protein</fullName>
    </submittedName>
</protein>
<dbReference type="OrthoDB" id="5374757at2759"/>
<dbReference type="VEuPathDB" id="FungiDB:Z518_04998"/>
<dbReference type="GeneID" id="25293069"/>
<dbReference type="AlphaFoldDB" id="A0A0D2FXL0"/>
<sequence length="397" mass="45749">MLSEEAQKEHDDAVDRGDGGDLKKLSLVKEEAIMDLQEERSLKKTVKEGKTDSRQWRWQKSRQTAQCRGCAAFGQSLQYAKHHSLRFAPSRQSSFSPRRWAPAVKIEYTEAVIVWATLEDPMIRHELLSDLGSNLIAEMRRSPISALLETSHQNFACALFKHVAWVQESQSRPISMAPIRRYLRISRYSVLECRIFLENPADERRWLLSENDPALPRVFEAIKPYVLPKLREENERARGKGKKKKSVKDVVQQDDFEVSIFLTEIRTRHAFLAKNKTFKQKLRMKSNNGNKLTGIDRDTVMIQDEGHEENVNLEEIPLAKDLDDEERDRDVADIDPESVDDDTKKLGIKTTYEGFSIWGWVLCLFIERKGSQGKKSSGNAQALMQDWIASTQEQKDD</sequence>
<dbReference type="PANTHER" id="PTHR40635">
    <property type="match status" value="1"/>
</dbReference>
<dbReference type="Proteomes" id="UP000053617">
    <property type="component" value="Unassembled WGS sequence"/>
</dbReference>
<evidence type="ECO:0000313" key="2">
    <source>
        <dbReference type="EMBL" id="KIX07022.1"/>
    </source>
</evidence>
<organism evidence="2 3">
    <name type="scientific">Rhinocladiella mackenziei CBS 650.93</name>
    <dbReference type="NCBI Taxonomy" id="1442369"/>
    <lineage>
        <taxon>Eukaryota</taxon>
        <taxon>Fungi</taxon>
        <taxon>Dikarya</taxon>
        <taxon>Ascomycota</taxon>
        <taxon>Pezizomycotina</taxon>
        <taxon>Eurotiomycetes</taxon>
        <taxon>Chaetothyriomycetidae</taxon>
        <taxon>Chaetothyriales</taxon>
        <taxon>Herpotrichiellaceae</taxon>
        <taxon>Rhinocladiella</taxon>
    </lineage>
</organism>
<reference evidence="2 3" key="1">
    <citation type="submission" date="2015-01" db="EMBL/GenBank/DDBJ databases">
        <title>The Genome Sequence of Rhinocladiella mackenzie CBS 650.93.</title>
        <authorList>
            <consortium name="The Broad Institute Genomics Platform"/>
            <person name="Cuomo C."/>
            <person name="de Hoog S."/>
            <person name="Gorbushina A."/>
            <person name="Stielow B."/>
            <person name="Teixiera M."/>
            <person name="Abouelleil A."/>
            <person name="Chapman S.B."/>
            <person name="Priest M."/>
            <person name="Young S.K."/>
            <person name="Wortman J."/>
            <person name="Nusbaum C."/>
            <person name="Birren B."/>
        </authorList>
    </citation>
    <scope>NUCLEOTIDE SEQUENCE [LARGE SCALE GENOMIC DNA]</scope>
    <source>
        <strain evidence="2 3">CBS 650.93</strain>
    </source>
</reference>
<keyword evidence="3" id="KW-1185">Reference proteome</keyword>
<accession>A0A0D2FXL0</accession>
<gene>
    <name evidence="2" type="ORF">Z518_04998</name>
</gene>
<dbReference type="EMBL" id="KN847477">
    <property type="protein sequence ID" value="KIX07022.1"/>
    <property type="molecule type" value="Genomic_DNA"/>
</dbReference>
<evidence type="ECO:0000256" key="1">
    <source>
        <dbReference type="SAM" id="MobiDB-lite"/>
    </source>
</evidence>
<evidence type="ECO:0000313" key="3">
    <source>
        <dbReference type="Proteomes" id="UP000053617"/>
    </source>
</evidence>
<dbReference type="PANTHER" id="PTHR40635:SF1">
    <property type="match status" value="1"/>
</dbReference>
<dbReference type="HOGENOM" id="CLU_694733_0_0_1"/>
<dbReference type="RefSeq" id="XP_013274158.1">
    <property type="nucleotide sequence ID" value="XM_013418704.1"/>
</dbReference>
<name>A0A0D2FXL0_9EURO</name>